<evidence type="ECO:0008006" key="2">
    <source>
        <dbReference type="Google" id="ProtNLM"/>
    </source>
</evidence>
<proteinExistence type="predicted"/>
<organism evidence="1">
    <name type="scientific">viral metagenome</name>
    <dbReference type="NCBI Taxonomy" id="1070528"/>
    <lineage>
        <taxon>unclassified sequences</taxon>
        <taxon>metagenomes</taxon>
        <taxon>organismal metagenomes</taxon>
    </lineage>
</organism>
<accession>A0A6C0B561</accession>
<evidence type="ECO:0000313" key="1">
    <source>
        <dbReference type="EMBL" id="QHS87182.1"/>
    </source>
</evidence>
<dbReference type="AlphaFoldDB" id="A0A6C0B561"/>
<protein>
    <recommendedName>
        <fullName evidence="2">Glycosyltransferase</fullName>
    </recommendedName>
</protein>
<sequence length="233" mass="26239">MANPYVINLESRPDRWNSINRDWNGVFTLTKVPAVSASPGWKGCGLSHVKAVEEAKARGDPYVLVWEDDCTPFQHTPEQVRDLWNEVLYKLSIHKDQWDIVIGATTIVNHGAMFNQLLSTRNVKVYDLPFGLTAHWILYNSSAYDKMIEWKNIQSPEIDVYIYQGLRVKVILPFLAGQAAGYSNIQGGVLNYNNLFVNAERLFRPSPTLSLGTLSTLIHSSGAKVATPKFMAR</sequence>
<dbReference type="EMBL" id="MN739078">
    <property type="protein sequence ID" value="QHS87182.1"/>
    <property type="molecule type" value="Genomic_DNA"/>
</dbReference>
<name>A0A6C0B561_9ZZZZ</name>
<reference evidence="1" key="1">
    <citation type="journal article" date="2020" name="Nature">
        <title>Giant virus diversity and host interactions through global metagenomics.</title>
        <authorList>
            <person name="Schulz F."/>
            <person name="Roux S."/>
            <person name="Paez-Espino D."/>
            <person name="Jungbluth S."/>
            <person name="Walsh D.A."/>
            <person name="Denef V.J."/>
            <person name="McMahon K.D."/>
            <person name="Konstantinidis K.T."/>
            <person name="Eloe-Fadrosh E.A."/>
            <person name="Kyrpides N.C."/>
            <person name="Woyke T."/>
        </authorList>
    </citation>
    <scope>NUCLEOTIDE SEQUENCE</scope>
    <source>
        <strain evidence="1">GVMAG-M-3300009684-20</strain>
    </source>
</reference>